<feature type="compositionally biased region" description="Pro residues" evidence="8">
    <location>
        <begin position="268"/>
        <end position="277"/>
    </location>
</feature>
<evidence type="ECO:0000313" key="11">
    <source>
        <dbReference type="EMBL" id="KAJ9131889.1"/>
    </source>
</evidence>
<dbReference type="CDD" id="cd08379">
    <property type="entry name" value="C2D_MCTP_PRT_plant"/>
    <property type="match status" value="1"/>
</dbReference>
<gene>
    <name evidence="11" type="ORF">P3X46_034792</name>
</gene>
<evidence type="ECO:0000256" key="7">
    <source>
        <dbReference type="ARBA" id="ARBA00023136"/>
    </source>
</evidence>
<keyword evidence="4" id="KW-0677">Repeat</keyword>
<dbReference type="InterPro" id="IPR013583">
    <property type="entry name" value="MCTP_C"/>
</dbReference>
<dbReference type="Gene3D" id="2.60.40.150">
    <property type="entry name" value="C2 domain"/>
    <property type="match status" value="4"/>
</dbReference>
<evidence type="ECO:0000256" key="8">
    <source>
        <dbReference type="SAM" id="MobiDB-lite"/>
    </source>
</evidence>
<comment type="subcellular location">
    <subcellularLocation>
        <location evidence="1">Membrane</location>
        <topology evidence="1">Multi-pass membrane protein</topology>
    </subcellularLocation>
</comment>
<evidence type="ECO:0000256" key="9">
    <source>
        <dbReference type="SAM" id="Phobius"/>
    </source>
</evidence>
<feature type="domain" description="C2" evidence="10">
    <location>
        <begin position="1"/>
        <end position="110"/>
    </location>
</feature>
<keyword evidence="3 9" id="KW-0812">Transmembrane</keyword>
<dbReference type="Proteomes" id="UP001174677">
    <property type="component" value="Unassembled WGS sequence"/>
</dbReference>
<feature type="transmembrane region" description="Helical" evidence="9">
    <location>
        <begin position="929"/>
        <end position="959"/>
    </location>
</feature>
<keyword evidence="12" id="KW-1185">Reference proteome</keyword>
<keyword evidence="5" id="KW-0106">Calcium</keyword>
<proteinExistence type="inferred from homology"/>
<evidence type="ECO:0000256" key="3">
    <source>
        <dbReference type="ARBA" id="ARBA00022692"/>
    </source>
</evidence>
<dbReference type="CDD" id="cd08378">
    <property type="entry name" value="C2B_MCTP_PRT_plant"/>
    <property type="match status" value="1"/>
</dbReference>
<dbReference type="InterPro" id="IPR035892">
    <property type="entry name" value="C2_domain_sf"/>
</dbReference>
<reference evidence="11 12" key="1">
    <citation type="journal article" date="2023" name="Plant Biotechnol. J.">
        <title>Chromosome-level wild Hevea brasiliensis genome provides new tools for genomic-assisted breeding and valuable loci to elevate rubber yield.</title>
        <authorList>
            <person name="Cheng H."/>
            <person name="Song X."/>
            <person name="Hu Y."/>
            <person name="Wu T."/>
            <person name="Yang Q."/>
            <person name="An Z."/>
            <person name="Feng S."/>
            <person name="Deng Z."/>
            <person name="Wu W."/>
            <person name="Zeng X."/>
            <person name="Tu M."/>
            <person name="Wang X."/>
            <person name="Huang H."/>
        </authorList>
    </citation>
    <scope>NUCLEOTIDE SEQUENCE [LARGE SCALE GENOMIC DNA]</scope>
    <source>
        <strain evidence="11">MT/VB/25A 57/8</strain>
    </source>
</reference>
<keyword evidence="7 9" id="KW-0472">Membrane</keyword>
<feature type="region of interest" description="Disordered" evidence="8">
    <location>
        <begin position="139"/>
        <end position="301"/>
    </location>
</feature>
<feature type="compositionally biased region" description="Basic and acidic residues" evidence="8">
    <location>
        <begin position="167"/>
        <end position="200"/>
    </location>
</feature>
<feature type="transmembrane region" description="Helical" evidence="9">
    <location>
        <begin position="1045"/>
        <end position="1074"/>
    </location>
</feature>
<feature type="compositionally biased region" description="Pro residues" evidence="8">
    <location>
        <begin position="139"/>
        <end position="149"/>
    </location>
</feature>
<evidence type="ECO:0000256" key="1">
    <source>
        <dbReference type="ARBA" id="ARBA00004141"/>
    </source>
</evidence>
<dbReference type="CDD" id="cd04022">
    <property type="entry name" value="C2A_MCTP_PRT_plant"/>
    <property type="match status" value="1"/>
</dbReference>
<feature type="compositionally biased region" description="Polar residues" evidence="8">
    <location>
        <begin position="284"/>
        <end position="293"/>
    </location>
</feature>
<dbReference type="SUPFAM" id="SSF49562">
    <property type="entry name" value="C2 domain (Calcium/lipid-binding domain, CaLB)"/>
    <property type="match status" value="4"/>
</dbReference>
<organism evidence="11 12">
    <name type="scientific">Hevea brasiliensis</name>
    <name type="common">Para rubber tree</name>
    <name type="synonym">Siphonia brasiliensis</name>
    <dbReference type="NCBI Taxonomy" id="3981"/>
    <lineage>
        <taxon>Eukaryota</taxon>
        <taxon>Viridiplantae</taxon>
        <taxon>Streptophyta</taxon>
        <taxon>Embryophyta</taxon>
        <taxon>Tracheophyta</taxon>
        <taxon>Spermatophyta</taxon>
        <taxon>Magnoliopsida</taxon>
        <taxon>eudicotyledons</taxon>
        <taxon>Gunneridae</taxon>
        <taxon>Pentapetalae</taxon>
        <taxon>rosids</taxon>
        <taxon>fabids</taxon>
        <taxon>Malpighiales</taxon>
        <taxon>Euphorbiaceae</taxon>
        <taxon>Crotonoideae</taxon>
        <taxon>Micrandreae</taxon>
        <taxon>Hevea</taxon>
    </lineage>
</organism>
<feature type="compositionally biased region" description="Low complexity" evidence="8">
    <location>
        <begin position="217"/>
        <end position="230"/>
    </location>
</feature>
<dbReference type="Pfam" id="PF00168">
    <property type="entry name" value="C2"/>
    <property type="match status" value="4"/>
</dbReference>
<dbReference type="InterPro" id="IPR047257">
    <property type="entry name" value="C2B_MCTP_PRT_plant"/>
</dbReference>
<dbReference type="Pfam" id="PF08372">
    <property type="entry name" value="PRT_C"/>
    <property type="match status" value="1"/>
</dbReference>
<sequence length="1102" mass="122952">MAKNQKLIVEVVDARSLLPKDGHGTSSPYVTIDFYGQRKRTKTAIRDLNPTWNEVLEFNVGKPSNVFDDTLELDVYHDKNYGPTRRNLHLGKIRFSSTQFVRKGEEALIYYSLEKKSFFSWTWVQGEIGLKIYYQDQVIPPPPPPPAPADEPKADSNADSPPPAEAVTEKPPESDPKQPEEGEKSKAAAEAIKEPDKEPPAEQPAAGDAKPNEESPAEAAPPSAGNAPAPIQVEKPPEPESAAPPPPPPPDNAPAPIQVEKPPEPESAAPPPPPPVPAKEASESQGDPPTESNEPPEADGDIVLEHSMNDWDPKSPEIIASVYGSVPEVKVAGINGPHPITRPAVATTNYTLEPQESISIERSSFDLVEKMHYLFVRVVKARGLPTNGNPIVRIVTSGSRIQSRPARRTAFFEWDQTFAFGRDAPESSSILEVSVWDPPTADSKSDLAGAKFLGGICFDATEIPLRDPPDSPLAPQWYRLERSGGHRGDAMLGNLMLATWVGTQADEAFPDAWKTDAAGNVNSRAKVYLSPKLWYLRATVLEAQDILPATHLKEASYQLKAKLGPQVQKTKATVTRNGNPSWNEDLLFVSAEPFRYELTLTLENRQAGGTVTLGTATISLTTIERRVDDRMVASRWFTFEDPEKAAYKGRVQLKLCFDGGYHVMDEAAHVCSDYRPTARQLWKPPVGTVELGIIACKNLLPMKTVNGRGCTDAYCVAKYGPKWVRTRIVCDSLDPKWNEQYTWKVFDPSTVLTIGVFDSWEVFQSDGKATAARPDFRIGKVRIRISTLETGKVYRNSYPLTLLTNTGVKKMGEIAVAVRFVRTTQTLDFLHVYSQPLLPLMHHIKPLGGVQQEMLRSTAVKIIAEHLSRSEPPLRREVVSYLVDADSHAFSMRKVRANWFRIINVIAGALDIVRWIEAMREWKNPTATILVHALLVMLVWFPDLIVPTLAFYVFVIGAWNYRLRSRDPLPHFDPKISLAESVDLEELDEEFDTLPSSRSADEVRRRYDKLRTLGIRVQKILGDFATQGERVQALVTWRDPRATGIFIGLCFVVAIILYLVPSKMVAMTFGFYYLRHPIFRDRMPSPALNFFRRLPSLCDRIM</sequence>
<dbReference type="InterPro" id="IPR047258">
    <property type="entry name" value="C2C_MCTP_PRT_plant"/>
</dbReference>
<evidence type="ECO:0000256" key="6">
    <source>
        <dbReference type="ARBA" id="ARBA00022989"/>
    </source>
</evidence>
<evidence type="ECO:0000256" key="2">
    <source>
        <dbReference type="ARBA" id="ARBA00007923"/>
    </source>
</evidence>
<evidence type="ECO:0000259" key="10">
    <source>
        <dbReference type="PROSITE" id="PS50004"/>
    </source>
</evidence>
<name>A0ABQ9KE33_HEVBR</name>
<dbReference type="SMART" id="SM00239">
    <property type="entry name" value="C2"/>
    <property type="match status" value="4"/>
</dbReference>
<feature type="domain" description="C2" evidence="10">
    <location>
        <begin position="354"/>
        <end position="478"/>
    </location>
</feature>
<dbReference type="CDD" id="cd04019">
    <property type="entry name" value="C2C_MCTP_PRT_plant"/>
    <property type="match status" value="1"/>
</dbReference>
<protein>
    <recommendedName>
        <fullName evidence="10">C2 domain-containing protein</fullName>
    </recommendedName>
</protein>
<dbReference type="InterPro" id="IPR000008">
    <property type="entry name" value="C2_dom"/>
</dbReference>
<accession>A0ABQ9KE33</accession>
<evidence type="ECO:0000313" key="12">
    <source>
        <dbReference type="Proteomes" id="UP001174677"/>
    </source>
</evidence>
<dbReference type="PROSITE" id="PS50004">
    <property type="entry name" value="C2"/>
    <property type="match status" value="4"/>
</dbReference>
<dbReference type="InterPro" id="IPR047259">
    <property type="entry name" value="QUIRKY-like"/>
</dbReference>
<feature type="compositionally biased region" description="Pro residues" evidence="8">
    <location>
        <begin position="242"/>
        <end position="253"/>
    </location>
</feature>
<evidence type="ECO:0000256" key="5">
    <source>
        <dbReference type="ARBA" id="ARBA00022837"/>
    </source>
</evidence>
<keyword evidence="6 9" id="KW-1133">Transmembrane helix</keyword>
<evidence type="ECO:0000256" key="4">
    <source>
        <dbReference type="ARBA" id="ARBA00022737"/>
    </source>
</evidence>
<dbReference type="InterPro" id="IPR047255">
    <property type="entry name" value="C2D_MCTP_PRT_plant"/>
</dbReference>
<feature type="domain" description="C2" evidence="10">
    <location>
        <begin position="517"/>
        <end position="637"/>
    </location>
</feature>
<dbReference type="PANTHER" id="PTHR31425">
    <property type="entry name" value="PHOSPHORIBOSYLANTHRANILATE TRANSFERASE ISOFORM 1"/>
    <property type="match status" value="1"/>
</dbReference>
<comment type="similarity">
    <text evidence="2">Belongs to the MCTP family.</text>
</comment>
<dbReference type="PANTHER" id="PTHR31425:SF35">
    <property type="entry name" value="MULTIPLE C2 DOMAIN AND TRANSMEMBRANE REGION PROTEIN 16"/>
    <property type="match status" value="1"/>
</dbReference>
<comment type="caution">
    <text evidence="11">The sequence shown here is derived from an EMBL/GenBank/DDBJ whole genome shotgun (WGS) entry which is preliminary data.</text>
</comment>
<feature type="domain" description="C2" evidence="10">
    <location>
        <begin position="670"/>
        <end position="798"/>
    </location>
</feature>
<dbReference type="EMBL" id="JARPOI010000023">
    <property type="protein sequence ID" value="KAJ9131889.1"/>
    <property type="molecule type" value="Genomic_DNA"/>
</dbReference>